<protein>
    <submittedName>
        <fullName evidence="1">Uncharacterized protein</fullName>
    </submittedName>
</protein>
<organism evidence="1">
    <name type="scientific">Arundo donax</name>
    <name type="common">Giant reed</name>
    <name type="synonym">Donax arundinaceus</name>
    <dbReference type="NCBI Taxonomy" id="35708"/>
    <lineage>
        <taxon>Eukaryota</taxon>
        <taxon>Viridiplantae</taxon>
        <taxon>Streptophyta</taxon>
        <taxon>Embryophyta</taxon>
        <taxon>Tracheophyta</taxon>
        <taxon>Spermatophyta</taxon>
        <taxon>Magnoliopsida</taxon>
        <taxon>Liliopsida</taxon>
        <taxon>Poales</taxon>
        <taxon>Poaceae</taxon>
        <taxon>PACMAD clade</taxon>
        <taxon>Arundinoideae</taxon>
        <taxon>Arundineae</taxon>
        <taxon>Arundo</taxon>
    </lineage>
</organism>
<reference evidence="1" key="1">
    <citation type="submission" date="2014-09" db="EMBL/GenBank/DDBJ databases">
        <authorList>
            <person name="Magalhaes I.L.F."/>
            <person name="Oliveira U."/>
            <person name="Santos F.R."/>
            <person name="Vidigal T.H.D.A."/>
            <person name="Brescovit A.D."/>
            <person name="Santos A.J."/>
        </authorList>
    </citation>
    <scope>NUCLEOTIDE SEQUENCE</scope>
    <source>
        <tissue evidence="1">Shoot tissue taken approximately 20 cm above the soil surface</tissue>
    </source>
</reference>
<proteinExistence type="predicted"/>
<evidence type="ECO:0000313" key="1">
    <source>
        <dbReference type="EMBL" id="JAE29225.1"/>
    </source>
</evidence>
<dbReference type="EMBL" id="GBRH01168671">
    <property type="protein sequence ID" value="JAE29225.1"/>
    <property type="molecule type" value="Transcribed_RNA"/>
</dbReference>
<reference evidence="1" key="2">
    <citation type="journal article" date="2015" name="Data Brief">
        <title>Shoot transcriptome of the giant reed, Arundo donax.</title>
        <authorList>
            <person name="Barrero R.A."/>
            <person name="Guerrero F.D."/>
            <person name="Moolhuijzen P."/>
            <person name="Goolsby J.A."/>
            <person name="Tidwell J."/>
            <person name="Bellgard S.E."/>
            <person name="Bellgard M.I."/>
        </authorList>
    </citation>
    <scope>NUCLEOTIDE SEQUENCE</scope>
    <source>
        <tissue evidence="1">Shoot tissue taken approximately 20 cm above the soil surface</tissue>
    </source>
</reference>
<sequence>MHPHYTYKKHLNQFSKLINFKKKFSKFKIKILHHLNRFLASHSVISIPNCTGPKSHIFRATILQLNYRIVLTFTSPDRL</sequence>
<name>A0A0A9GW60_ARUDO</name>
<accession>A0A0A9GW60</accession>
<dbReference type="AlphaFoldDB" id="A0A0A9GW60"/>